<dbReference type="SUPFAM" id="SSF56281">
    <property type="entry name" value="Metallo-hydrolase/oxidoreductase"/>
    <property type="match status" value="1"/>
</dbReference>
<dbReference type="InterPro" id="IPR001279">
    <property type="entry name" value="Metallo-B-lactamas"/>
</dbReference>
<gene>
    <name evidence="4" type="ORF">J2Z75_003447</name>
</gene>
<dbReference type="Proteomes" id="UP000823786">
    <property type="component" value="Unassembled WGS sequence"/>
</dbReference>
<dbReference type="PANTHER" id="PTHR11203:SF37">
    <property type="entry name" value="INTEGRATOR COMPLEX SUBUNIT 11"/>
    <property type="match status" value="1"/>
</dbReference>
<keyword evidence="5" id="KW-1185">Reference proteome</keyword>
<dbReference type="Gene3D" id="3.40.50.10890">
    <property type="match status" value="1"/>
</dbReference>
<accession>A0ABS4EQ41</accession>
<dbReference type="Pfam" id="PF10996">
    <property type="entry name" value="Beta-Casp"/>
    <property type="match status" value="1"/>
</dbReference>
<feature type="domain" description="Metallo-beta-lactamase" evidence="2">
    <location>
        <begin position="44"/>
        <end position="270"/>
    </location>
</feature>
<evidence type="ECO:0000313" key="4">
    <source>
        <dbReference type="EMBL" id="MBP1859926.1"/>
    </source>
</evidence>
<organism evidence="4 5">
    <name type="scientific">Rhizobium herbae</name>
    <dbReference type="NCBI Taxonomy" id="508661"/>
    <lineage>
        <taxon>Bacteria</taxon>
        <taxon>Pseudomonadati</taxon>
        <taxon>Pseudomonadota</taxon>
        <taxon>Alphaproteobacteria</taxon>
        <taxon>Hyphomicrobiales</taxon>
        <taxon>Rhizobiaceae</taxon>
        <taxon>Rhizobium/Agrobacterium group</taxon>
        <taxon>Rhizobium</taxon>
    </lineage>
</organism>
<reference evidence="4 5" key="1">
    <citation type="submission" date="2021-03" db="EMBL/GenBank/DDBJ databases">
        <title>Genomic Encyclopedia of Type Strains, Phase IV (KMG-IV): sequencing the most valuable type-strain genomes for metagenomic binning, comparative biology and taxonomic classification.</title>
        <authorList>
            <person name="Goeker M."/>
        </authorList>
    </citation>
    <scope>NUCLEOTIDE SEQUENCE [LARGE SCALE GENOMIC DNA]</scope>
    <source>
        <strain evidence="4 5">DSM 26427</strain>
    </source>
</reference>
<name>A0ABS4EQ41_9HYPH</name>
<dbReference type="PANTHER" id="PTHR11203">
    <property type="entry name" value="CLEAVAGE AND POLYADENYLATION SPECIFICITY FACTOR FAMILY MEMBER"/>
    <property type="match status" value="1"/>
</dbReference>
<dbReference type="EMBL" id="JAGGJV010000006">
    <property type="protein sequence ID" value="MBP1859926.1"/>
    <property type="molecule type" value="Genomic_DNA"/>
</dbReference>
<dbReference type="SMART" id="SM01027">
    <property type="entry name" value="Beta-Casp"/>
    <property type="match status" value="1"/>
</dbReference>
<evidence type="ECO:0000256" key="1">
    <source>
        <dbReference type="ARBA" id="ARBA00022801"/>
    </source>
</evidence>
<dbReference type="CDD" id="cd16295">
    <property type="entry name" value="TTHA0252-CPSF-like_MBL-fold"/>
    <property type="match status" value="1"/>
</dbReference>
<feature type="domain" description="Beta-Casp" evidence="3">
    <location>
        <begin position="285"/>
        <end position="405"/>
    </location>
</feature>
<comment type="caution">
    <text evidence="4">The sequence shown here is derived from an EMBL/GenBank/DDBJ whole genome shotgun (WGS) entry which is preliminary data.</text>
</comment>
<dbReference type="InterPro" id="IPR011108">
    <property type="entry name" value="RMMBL"/>
</dbReference>
<dbReference type="Gene3D" id="3.60.15.10">
    <property type="entry name" value="Ribonuclease Z/Hydroxyacylglutathione hydrolase-like"/>
    <property type="match status" value="1"/>
</dbReference>
<dbReference type="InterPro" id="IPR050698">
    <property type="entry name" value="MBL"/>
</dbReference>
<protein>
    <submittedName>
        <fullName evidence="4">Metallo-beta-lactamase family protein</fullName>
    </submittedName>
</protein>
<evidence type="ECO:0000313" key="5">
    <source>
        <dbReference type="Proteomes" id="UP000823786"/>
    </source>
</evidence>
<keyword evidence="1" id="KW-0378">Hydrolase</keyword>
<sequence length="555" mass="61391">MTHIKSHPAFDGYANRQFETPAKDLLLMSHQPIIRFHGAAGTVTGSCYLIEFRETRILVDCGLFQGSKTEKELNYRAFPFDPRMIDAVILTHAHIDHSGLLPKLVKAGFDGPIFATPGTIDLCSVMLPDSAHIQESEVEHLNRRNRRRGRLTVAPIYTAEDAAVAVTLMRAVELEIWETAAEGIRFRFWNAGHLLGSASVEMEIAGSPTVRVLFSGDIGPSHKLLQFDPEAPTGCDYIICESTYGATDRIEATDLTRRGALRTEVVAATHPNGALLIPSFAVERTQELVADLVYLMQAGEIATCPIIIDSPLATRASAVFRKHARDLENGALLAKAMQARNVRFTETVEQSKAVDFIKGFHIVIAASGMCDAGRIRHRLKNWLWRDEATVLLVGYQAAGTLGRILEDGASMVRIQGDDIKVRARIRRLDIYSGHADGPELAEWVRARQPVRSGVFLVHGEDTGISGLRQRLLAFLPEQRITSPLLDAAFRLTPEGPVHITDAVQPPRIDPVRVGNMDWHNDLQSLVLDLQDKLARSADEKARGVVIRKLRRALAE</sequence>
<dbReference type="SMART" id="SM00849">
    <property type="entry name" value="Lactamase_B"/>
    <property type="match status" value="1"/>
</dbReference>
<evidence type="ECO:0000259" key="2">
    <source>
        <dbReference type="SMART" id="SM00849"/>
    </source>
</evidence>
<evidence type="ECO:0000259" key="3">
    <source>
        <dbReference type="SMART" id="SM01027"/>
    </source>
</evidence>
<dbReference type="Pfam" id="PF00753">
    <property type="entry name" value="Lactamase_B"/>
    <property type="match status" value="1"/>
</dbReference>
<dbReference type="InterPro" id="IPR022712">
    <property type="entry name" value="Beta_Casp"/>
</dbReference>
<dbReference type="InterPro" id="IPR036866">
    <property type="entry name" value="RibonucZ/Hydroxyglut_hydro"/>
</dbReference>
<proteinExistence type="predicted"/>
<dbReference type="Pfam" id="PF07521">
    <property type="entry name" value="RMMBL"/>
    <property type="match status" value="1"/>
</dbReference>